<reference evidence="3" key="1">
    <citation type="submission" date="2023-06" db="EMBL/GenBank/DDBJ databases">
        <authorList>
            <person name="Kurt Z."/>
        </authorList>
    </citation>
    <scope>NUCLEOTIDE SEQUENCE</scope>
</reference>
<gene>
    <name evidence="3" type="ORF">HINF_LOCUS16411</name>
    <name evidence="4" type="ORF">HINF_LOCUS70794</name>
</gene>
<sequence>MDDDLVYEDFNPYMQPTEPRVAKSQHIAARQSQQEFFNMSIVQKTQLKELKHPQLKAAEIKREENKFKRVQSAISSVRTSDIKGMMDPAFHSNRREGVKSFIERQKEISRVIYNTAMKQQEIVELNKRLQQHTQELESFELKLSKDQRQCEQQGHELDDRATRDSKQNEESQHRLDEAKRKADELRMCMQTIMQEIIRESSQLDYALRCREMLELVGSHSSYAGEIKQEQWKRDVIANLMQENYLGQAATDDFDFFDAPDVQKKQPLKMPKGLKMASRSLVAPPMTSRSLVFPQGMNPQALVQQQAPGLQKKKLASNTIVKKNGSKSKEQEEPISEYNCLVSPYIIEHSKDVCQFISDEQRSKYKIDFDFKEFVRRINKIVKCPLQPKIPLSLQDDLDIRSLKLKKTEMMKEYEQKTKEILNIKLTAANIFERIDISKPDNINQQLLKVIKQMRDSLVEPKIIFQSAGEYVQNLGMIENSNLIRTQHLQHMSEMIEKEMNKYQQNEAEFNLQQQELLTKISRYSEKNEQLVQHLSKQFDRESVENTIDGFIYNLDQYKSMEELIFDKYQTELDILHQVIGTAGITCQVISPEDLHLNSNTILAKMERLLIDSIVEVNKLAKDDRRGAELFRSKQKELNKIRKEAIRALRDREMLENNCKNIIRQQERDERSKKIVPIQKQVFVHAYGVTQKKTQKQLELEAKLKEREKRNDEDKMDFYAD</sequence>
<protein>
    <submittedName>
        <fullName evidence="3">Uncharacterized protein</fullName>
    </submittedName>
</protein>
<feature type="region of interest" description="Disordered" evidence="2">
    <location>
        <begin position="145"/>
        <end position="179"/>
    </location>
</feature>
<evidence type="ECO:0000256" key="1">
    <source>
        <dbReference type="SAM" id="Coils"/>
    </source>
</evidence>
<name>A0AA86TU35_9EUKA</name>
<accession>A0AA86TU35</accession>
<dbReference type="Proteomes" id="UP001642409">
    <property type="component" value="Unassembled WGS sequence"/>
</dbReference>
<evidence type="ECO:0000313" key="3">
    <source>
        <dbReference type="EMBL" id="CAI9928766.1"/>
    </source>
</evidence>
<organism evidence="3">
    <name type="scientific">Hexamita inflata</name>
    <dbReference type="NCBI Taxonomy" id="28002"/>
    <lineage>
        <taxon>Eukaryota</taxon>
        <taxon>Metamonada</taxon>
        <taxon>Diplomonadida</taxon>
        <taxon>Hexamitidae</taxon>
        <taxon>Hexamitinae</taxon>
        <taxon>Hexamita</taxon>
    </lineage>
</organism>
<dbReference type="EMBL" id="CAXDID020000535">
    <property type="protein sequence ID" value="CAL6100938.1"/>
    <property type="molecule type" value="Genomic_DNA"/>
</dbReference>
<dbReference type="AlphaFoldDB" id="A0AA86TU35"/>
<keyword evidence="5" id="KW-1185">Reference proteome</keyword>
<reference evidence="4 5" key="2">
    <citation type="submission" date="2024-07" db="EMBL/GenBank/DDBJ databases">
        <authorList>
            <person name="Akdeniz Z."/>
        </authorList>
    </citation>
    <scope>NUCLEOTIDE SEQUENCE [LARGE SCALE GENOMIC DNA]</scope>
</reference>
<dbReference type="EMBL" id="CATOUU010000416">
    <property type="protein sequence ID" value="CAI9928766.1"/>
    <property type="molecule type" value="Genomic_DNA"/>
</dbReference>
<evidence type="ECO:0000313" key="5">
    <source>
        <dbReference type="Proteomes" id="UP001642409"/>
    </source>
</evidence>
<proteinExistence type="predicted"/>
<keyword evidence="1" id="KW-0175">Coiled coil</keyword>
<comment type="caution">
    <text evidence="3">The sequence shown here is derived from an EMBL/GenBank/DDBJ whole genome shotgun (WGS) entry which is preliminary data.</text>
</comment>
<evidence type="ECO:0000256" key="2">
    <source>
        <dbReference type="SAM" id="MobiDB-lite"/>
    </source>
</evidence>
<feature type="coiled-coil region" evidence="1">
    <location>
        <begin position="488"/>
        <end position="515"/>
    </location>
</feature>
<evidence type="ECO:0000313" key="4">
    <source>
        <dbReference type="EMBL" id="CAL6100938.1"/>
    </source>
</evidence>